<dbReference type="EMBL" id="JAAKZI010000026">
    <property type="protein sequence ID" value="NGN84559.1"/>
    <property type="molecule type" value="Genomic_DNA"/>
</dbReference>
<feature type="signal peptide" evidence="4">
    <location>
        <begin position="1"/>
        <end position="25"/>
    </location>
</feature>
<evidence type="ECO:0000313" key="5">
    <source>
        <dbReference type="EMBL" id="NGN84559.1"/>
    </source>
</evidence>
<name>A0ABX0DCE6_9MICC</name>
<keyword evidence="6" id="KW-1185">Reference proteome</keyword>
<dbReference type="Pfam" id="PF04185">
    <property type="entry name" value="Phosphoesterase"/>
    <property type="match status" value="1"/>
</dbReference>
<evidence type="ECO:0000256" key="1">
    <source>
        <dbReference type="ARBA" id="ARBA00022801"/>
    </source>
</evidence>
<feature type="region of interest" description="Disordered" evidence="3">
    <location>
        <begin position="28"/>
        <end position="65"/>
    </location>
</feature>
<dbReference type="InterPro" id="IPR017850">
    <property type="entry name" value="Alkaline_phosphatase_core_sf"/>
</dbReference>
<comment type="caution">
    <text evidence="5">The sequence shown here is derived from an EMBL/GenBank/DDBJ whole genome shotgun (WGS) entry which is preliminary data.</text>
</comment>
<dbReference type="PANTHER" id="PTHR31956">
    <property type="entry name" value="NON-SPECIFIC PHOSPHOLIPASE C4-RELATED"/>
    <property type="match status" value="1"/>
</dbReference>
<dbReference type="PANTHER" id="PTHR31956:SF8">
    <property type="entry name" value="ACID PHOSPHATASE PHOA (AFU_ORTHOLOGUE AFUA_1G03570)"/>
    <property type="match status" value="1"/>
</dbReference>
<evidence type="ECO:0000313" key="6">
    <source>
        <dbReference type="Proteomes" id="UP000479226"/>
    </source>
</evidence>
<proteinExistence type="predicted"/>
<gene>
    <name evidence="5" type="ORF">G6N77_13980</name>
</gene>
<reference evidence="5 6" key="1">
    <citation type="submission" date="2020-02" db="EMBL/GenBank/DDBJ databases">
        <title>Genome sequence of the type strain DSM 27180 of Arthrobacter silviterrae.</title>
        <authorList>
            <person name="Gao J."/>
            <person name="Sun J."/>
        </authorList>
    </citation>
    <scope>NUCLEOTIDE SEQUENCE [LARGE SCALE GENOMIC DNA]</scope>
    <source>
        <strain evidence="5 6">DSM 27180</strain>
    </source>
</reference>
<protein>
    <submittedName>
        <fullName evidence="5">Acid phosphatase</fullName>
    </submittedName>
</protein>
<accession>A0ABX0DCE6</accession>
<organism evidence="5 6">
    <name type="scientific">Arthrobacter silviterrae</name>
    <dbReference type="NCBI Taxonomy" id="2026658"/>
    <lineage>
        <taxon>Bacteria</taxon>
        <taxon>Bacillati</taxon>
        <taxon>Actinomycetota</taxon>
        <taxon>Actinomycetes</taxon>
        <taxon>Micrococcales</taxon>
        <taxon>Micrococcaceae</taxon>
        <taxon>Arthrobacter</taxon>
    </lineage>
</organism>
<evidence type="ECO:0000256" key="4">
    <source>
        <dbReference type="SAM" id="SignalP"/>
    </source>
</evidence>
<dbReference type="PROSITE" id="PS51257">
    <property type="entry name" value="PROKAR_LIPOPROTEIN"/>
    <property type="match status" value="1"/>
</dbReference>
<keyword evidence="1" id="KW-0378">Hydrolase</keyword>
<keyword evidence="2" id="KW-0843">Virulence</keyword>
<dbReference type="Gene3D" id="3.40.720.10">
    <property type="entry name" value="Alkaline Phosphatase, subunit A"/>
    <property type="match status" value="1"/>
</dbReference>
<feature type="chain" id="PRO_5047032635" evidence="4">
    <location>
        <begin position="26"/>
        <end position="328"/>
    </location>
</feature>
<dbReference type="RefSeq" id="WP_165182785.1">
    <property type="nucleotide sequence ID" value="NZ_JAAKZI010000026.1"/>
</dbReference>
<keyword evidence="4" id="KW-0732">Signal</keyword>
<feature type="compositionally biased region" description="Low complexity" evidence="3">
    <location>
        <begin position="38"/>
        <end position="63"/>
    </location>
</feature>
<evidence type="ECO:0000256" key="3">
    <source>
        <dbReference type="SAM" id="MobiDB-lite"/>
    </source>
</evidence>
<evidence type="ECO:0000256" key="2">
    <source>
        <dbReference type="ARBA" id="ARBA00023026"/>
    </source>
</evidence>
<sequence length="328" mass="34412">MSRSLAAFVIGIAVLALIMAGCASPDPVATHPPPSPSPASSSPAGSPADSPAGSPAGSPSAAGRTRPGIDHVVIIVEENKPASTILSNPAAPYINKLATENALATNYQAITHPSLPNYIALTSGTTAGITDDCSPGGACTAHVANIADSIEKSGRTWKMYAESMPAPCTPEDSAPYAVRHNPFMYYPAITNNHTSCAAHDVPLAQLSQDLKTPTTLPNYVFISPNICNDMHDCPVATGDAWLSHLVPEILASPAFTTQNSLLVITWDEGEGDNNTISTIFAGPAARPRYKSSQAYNHYSLLHTIENLWGLAPLTNNDKNAPTMTDMLK</sequence>
<dbReference type="InterPro" id="IPR007312">
    <property type="entry name" value="Phosphoesterase"/>
</dbReference>
<dbReference type="Proteomes" id="UP000479226">
    <property type="component" value="Unassembled WGS sequence"/>
</dbReference>